<dbReference type="EMBL" id="JH668720">
    <property type="protein sequence ID" value="KAG6461099.1"/>
    <property type="molecule type" value="Genomic_DNA"/>
</dbReference>
<accession>A0A921ZNV5</accession>
<evidence type="ECO:0000256" key="10">
    <source>
        <dbReference type="RuleBase" id="RU351113"/>
    </source>
</evidence>
<gene>
    <name evidence="11" type="ORF">O3G_MSEX012417</name>
</gene>
<comment type="caution">
    <text evidence="10">Lacks conserved residue(s) required for the propagation of feature annotation.</text>
</comment>
<dbReference type="Proteomes" id="UP000791440">
    <property type="component" value="Unassembled WGS sequence"/>
</dbReference>
<proteinExistence type="inferred from homology"/>
<comment type="similarity">
    <text evidence="10">Belongs to the insect chemoreceptor superfamily. Heteromeric odorant receptor channel (TC 1.A.69) family.</text>
</comment>
<evidence type="ECO:0000256" key="3">
    <source>
        <dbReference type="ARBA" id="ARBA00022606"/>
    </source>
</evidence>
<dbReference type="AlphaFoldDB" id="A0A921ZNV5"/>
<feature type="transmembrane region" description="Helical" evidence="10">
    <location>
        <begin position="45"/>
        <end position="64"/>
    </location>
</feature>
<keyword evidence="8 10" id="KW-0675">Receptor</keyword>
<feature type="transmembrane region" description="Helical" evidence="10">
    <location>
        <begin position="291"/>
        <end position="313"/>
    </location>
</feature>
<evidence type="ECO:0000313" key="12">
    <source>
        <dbReference type="Proteomes" id="UP000791440"/>
    </source>
</evidence>
<organism evidence="11 12">
    <name type="scientific">Manduca sexta</name>
    <name type="common">Tobacco hawkmoth</name>
    <name type="synonym">Tobacco hornworm</name>
    <dbReference type="NCBI Taxonomy" id="7130"/>
    <lineage>
        <taxon>Eukaryota</taxon>
        <taxon>Metazoa</taxon>
        <taxon>Ecdysozoa</taxon>
        <taxon>Arthropoda</taxon>
        <taxon>Hexapoda</taxon>
        <taxon>Insecta</taxon>
        <taxon>Pterygota</taxon>
        <taxon>Neoptera</taxon>
        <taxon>Endopterygota</taxon>
        <taxon>Lepidoptera</taxon>
        <taxon>Glossata</taxon>
        <taxon>Ditrysia</taxon>
        <taxon>Bombycoidea</taxon>
        <taxon>Sphingidae</taxon>
        <taxon>Sphinginae</taxon>
        <taxon>Sphingini</taxon>
        <taxon>Manduca</taxon>
    </lineage>
</organism>
<dbReference type="InterPro" id="IPR004117">
    <property type="entry name" value="7tm6_olfct_rcpt"/>
</dbReference>
<evidence type="ECO:0000313" key="11">
    <source>
        <dbReference type="EMBL" id="KAG6461099.1"/>
    </source>
</evidence>
<name>A0A921ZNV5_MANSE</name>
<keyword evidence="3 10" id="KW-0716">Sensory transduction</keyword>
<evidence type="ECO:0000256" key="1">
    <source>
        <dbReference type="ARBA" id="ARBA00004651"/>
    </source>
</evidence>
<dbReference type="GO" id="GO:0004984">
    <property type="term" value="F:olfactory receptor activity"/>
    <property type="evidence" value="ECO:0007669"/>
    <property type="project" value="InterPro"/>
</dbReference>
<keyword evidence="6 10" id="KW-1133">Transmembrane helix</keyword>
<evidence type="ECO:0000256" key="4">
    <source>
        <dbReference type="ARBA" id="ARBA00022692"/>
    </source>
</evidence>
<evidence type="ECO:0000256" key="2">
    <source>
        <dbReference type="ARBA" id="ARBA00022475"/>
    </source>
</evidence>
<keyword evidence="7 10" id="KW-0472">Membrane</keyword>
<feature type="transmembrane region" description="Helical" evidence="10">
    <location>
        <begin position="363"/>
        <end position="382"/>
    </location>
</feature>
<evidence type="ECO:0000256" key="9">
    <source>
        <dbReference type="ARBA" id="ARBA00023224"/>
    </source>
</evidence>
<feature type="transmembrane region" description="Helical" evidence="10">
    <location>
        <begin position="133"/>
        <end position="150"/>
    </location>
</feature>
<comment type="caution">
    <text evidence="11">The sequence shown here is derived from an EMBL/GenBank/DDBJ whole genome shotgun (WGS) entry which is preliminary data.</text>
</comment>
<dbReference type="GO" id="GO:0005549">
    <property type="term" value="F:odorant binding"/>
    <property type="evidence" value="ECO:0007669"/>
    <property type="project" value="InterPro"/>
</dbReference>
<comment type="subcellular location">
    <subcellularLocation>
        <location evidence="1 10">Cell membrane</location>
        <topology evidence="1 10">Multi-pass membrane protein</topology>
    </subcellularLocation>
</comment>
<protein>
    <recommendedName>
        <fullName evidence="10">Odorant receptor</fullName>
    </recommendedName>
</protein>
<keyword evidence="5 10" id="KW-0552">Olfaction</keyword>
<dbReference type="GO" id="GO:0007165">
    <property type="term" value="P:signal transduction"/>
    <property type="evidence" value="ECO:0007669"/>
    <property type="project" value="UniProtKB-KW"/>
</dbReference>
<dbReference type="PANTHER" id="PTHR21137">
    <property type="entry name" value="ODORANT RECEPTOR"/>
    <property type="match status" value="1"/>
</dbReference>
<keyword evidence="12" id="KW-1185">Reference proteome</keyword>
<dbReference type="GO" id="GO:0005886">
    <property type="term" value="C:plasma membrane"/>
    <property type="evidence" value="ECO:0007669"/>
    <property type="project" value="UniProtKB-SubCell"/>
</dbReference>
<dbReference type="PANTHER" id="PTHR21137:SF35">
    <property type="entry name" value="ODORANT RECEPTOR 19A-RELATED"/>
    <property type="match status" value="1"/>
</dbReference>
<sequence>MVVIEKILSFLEDPRYPSVGPHIRLLSLTGLWHPDLKSPKSRFKIIIFLVTVAFFLSQYVKCIIKFNTDDLKLILQYAPFHMGIIKTCLFQKDYKIWEELIDFISSVELKQISRKDENLDKVMKAYIRRNRRVSYFFWALAFFSNFSIFTEPYQKNNFNVNGTSTYLYIFDGYTPFSREPNGYYFSMCIQTMLGHIVSAYVIAWDTLVVSIMIFFAGQLKITRLYCTRMITANNEESHRNIAECHRFHTSLVKYQKTFNCLISSVMFVYLVVISVNLGVCIKQIAEIEDDLPTLVSSCVFLMACLIQLLLFYWHSNEVTIESDLVSYSTFQSNWAQSNKNIQKEVALLALTTRKKLVFRAGPFNVMSLSTFVSILRASYSFYTLLKGTN</sequence>
<evidence type="ECO:0000256" key="7">
    <source>
        <dbReference type="ARBA" id="ARBA00023136"/>
    </source>
</evidence>
<evidence type="ECO:0000256" key="5">
    <source>
        <dbReference type="ARBA" id="ARBA00022725"/>
    </source>
</evidence>
<reference evidence="11" key="1">
    <citation type="journal article" date="2016" name="Insect Biochem. Mol. Biol.">
        <title>Multifaceted biological insights from a draft genome sequence of the tobacco hornworm moth, Manduca sexta.</title>
        <authorList>
            <person name="Kanost M.R."/>
            <person name="Arrese E.L."/>
            <person name="Cao X."/>
            <person name="Chen Y.R."/>
            <person name="Chellapilla S."/>
            <person name="Goldsmith M.R."/>
            <person name="Grosse-Wilde E."/>
            <person name="Heckel D.G."/>
            <person name="Herndon N."/>
            <person name="Jiang H."/>
            <person name="Papanicolaou A."/>
            <person name="Qu J."/>
            <person name="Soulages J.L."/>
            <person name="Vogel H."/>
            <person name="Walters J."/>
            <person name="Waterhouse R.M."/>
            <person name="Ahn S.J."/>
            <person name="Almeida F.C."/>
            <person name="An C."/>
            <person name="Aqrawi P."/>
            <person name="Bretschneider A."/>
            <person name="Bryant W.B."/>
            <person name="Bucks S."/>
            <person name="Chao H."/>
            <person name="Chevignon G."/>
            <person name="Christen J.M."/>
            <person name="Clarke D.F."/>
            <person name="Dittmer N.T."/>
            <person name="Ferguson L.C.F."/>
            <person name="Garavelou S."/>
            <person name="Gordon K.H.J."/>
            <person name="Gunaratna R.T."/>
            <person name="Han Y."/>
            <person name="Hauser F."/>
            <person name="He Y."/>
            <person name="Heidel-Fischer H."/>
            <person name="Hirsh A."/>
            <person name="Hu Y."/>
            <person name="Jiang H."/>
            <person name="Kalra D."/>
            <person name="Klinner C."/>
            <person name="Konig C."/>
            <person name="Kovar C."/>
            <person name="Kroll A.R."/>
            <person name="Kuwar S.S."/>
            <person name="Lee S.L."/>
            <person name="Lehman R."/>
            <person name="Li K."/>
            <person name="Li Z."/>
            <person name="Liang H."/>
            <person name="Lovelace S."/>
            <person name="Lu Z."/>
            <person name="Mansfield J.H."/>
            <person name="McCulloch K.J."/>
            <person name="Mathew T."/>
            <person name="Morton B."/>
            <person name="Muzny D.M."/>
            <person name="Neunemann D."/>
            <person name="Ongeri F."/>
            <person name="Pauchet Y."/>
            <person name="Pu L.L."/>
            <person name="Pyrousis I."/>
            <person name="Rao X.J."/>
            <person name="Redding A."/>
            <person name="Roesel C."/>
            <person name="Sanchez-Gracia A."/>
            <person name="Schaack S."/>
            <person name="Shukla A."/>
            <person name="Tetreau G."/>
            <person name="Wang Y."/>
            <person name="Xiong G.H."/>
            <person name="Traut W."/>
            <person name="Walsh T.K."/>
            <person name="Worley K.C."/>
            <person name="Wu D."/>
            <person name="Wu W."/>
            <person name="Wu Y.Q."/>
            <person name="Zhang X."/>
            <person name="Zou Z."/>
            <person name="Zucker H."/>
            <person name="Briscoe A.D."/>
            <person name="Burmester T."/>
            <person name="Clem R.J."/>
            <person name="Feyereisen R."/>
            <person name="Grimmelikhuijzen C.J.P."/>
            <person name="Hamodrakas S.J."/>
            <person name="Hansson B.S."/>
            <person name="Huguet E."/>
            <person name="Jermiin L.S."/>
            <person name="Lan Q."/>
            <person name="Lehman H.K."/>
            <person name="Lorenzen M."/>
            <person name="Merzendorfer H."/>
            <person name="Michalopoulos I."/>
            <person name="Morton D.B."/>
            <person name="Muthukrishnan S."/>
            <person name="Oakeshott J.G."/>
            <person name="Palmer W."/>
            <person name="Park Y."/>
            <person name="Passarelli A.L."/>
            <person name="Rozas J."/>
            <person name="Schwartz L.M."/>
            <person name="Smith W."/>
            <person name="Southgate A."/>
            <person name="Vilcinskas A."/>
            <person name="Vogt R."/>
            <person name="Wang P."/>
            <person name="Werren J."/>
            <person name="Yu X.Q."/>
            <person name="Zhou J.J."/>
            <person name="Brown S.J."/>
            <person name="Scherer S.E."/>
            <person name="Richards S."/>
            <person name="Blissard G.W."/>
        </authorList>
    </citation>
    <scope>NUCLEOTIDE SEQUENCE</scope>
</reference>
<keyword evidence="2" id="KW-1003">Cell membrane</keyword>
<feature type="transmembrane region" description="Helical" evidence="10">
    <location>
        <begin position="260"/>
        <end position="285"/>
    </location>
</feature>
<keyword evidence="4 10" id="KW-0812">Transmembrane</keyword>
<evidence type="ECO:0000256" key="6">
    <source>
        <dbReference type="ARBA" id="ARBA00022989"/>
    </source>
</evidence>
<reference evidence="11" key="2">
    <citation type="submission" date="2020-12" db="EMBL/GenBank/DDBJ databases">
        <authorList>
            <person name="Kanost M."/>
        </authorList>
    </citation>
    <scope>NUCLEOTIDE SEQUENCE</scope>
</reference>
<dbReference type="Pfam" id="PF02949">
    <property type="entry name" value="7tm_6"/>
    <property type="match status" value="1"/>
</dbReference>
<keyword evidence="9 10" id="KW-0807">Transducer</keyword>
<feature type="transmembrane region" description="Helical" evidence="10">
    <location>
        <begin position="192"/>
        <end position="215"/>
    </location>
</feature>
<evidence type="ECO:0000256" key="8">
    <source>
        <dbReference type="ARBA" id="ARBA00023170"/>
    </source>
</evidence>